<dbReference type="InterPro" id="IPR019494">
    <property type="entry name" value="FIST_C"/>
</dbReference>
<gene>
    <name evidence="3" type="ORF">ACX27_17955</name>
</gene>
<dbReference type="EMBL" id="CP012036">
    <property type="protein sequence ID" value="ALF54303.1"/>
    <property type="molecule type" value="Genomic_DNA"/>
</dbReference>
<keyword evidence="4" id="KW-1185">Reference proteome</keyword>
<evidence type="ECO:0000259" key="2">
    <source>
        <dbReference type="SMART" id="SM01204"/>
    </source>
</evidence>
<dbReference type="AlphaFoldDB" id="A0A0M3V5Q0"/>
<name>A0A0M3V5Q0_9NOSO</name>
<dbReference type="PATRIC" id="fig|224013.5.peg.4291"/>
<reference evidence="3 4" key="2">
    <citation type="journal article" date="2016" name="Genome Announc.">
        <title>Draft Genome Sequence of the N2-Fixing Cyanobacterium Nostoc piscinale CENA21, Isolated from the Brazilian Amazon Floodplain.</title>
        <authorList>
            <person name="Leao T."/>
            <person name="Guimaraes P.I."/>
            <person name="de Melo A.G."/>
            <person name="Ramos R.T."/>
            <person name="Leao P.N."/>
            <person name="Silva A."/>
            <person name="Fiore M.F."/>
            <person name="Schneider M.P."/>
        </authorList>
    </citation>
    <scope>NUCLEOTIDE SEQUENCE [LARGE SCALE GENOMIC DNA]</scope>
    <source>
        <strain evidence="3 4">CENA21</strain>
    </source>
</reference>
<dbReference type="InterPro" id="IPR013702">
    <property type="entry name" value="FIST_domain_N"/>
</dbReference>
<feature type="domain" description="FIST" evidence="1">
    <location>
        <begin position="35"/>
        <end position="235"/>
    </location>
</feature>
<dbReference type="PANTHER" id="PTHR40252:SF2">
    <property type="entry name" value="BLR0328 PROTEIN"/>
    <property type="match status" value="1"/>
</dbReference>
<feature type="domain" description="FIST C-domain" evidence="2">
    <location>
        <begin position="236"/>
        <end position="369"/>
    </location>
</feature>
<dbReference type="SMART" id="SM01204">
    <property type="entry name" value="FIST_C"/>
    <property type="match status" value="1"/>
</dbReference>
<protein>
    <recommendedName>
        <fullName evidence="5">Histidine kinase</fullName>
    </recommendedName>
</protein>
<organism evidence="3 4">
    <name type="scientific">Nostoc piscinale CENA21</name>
    <dbReference type="NCBI Taxonomy" id="224013"/>
    <lineage>
        <taxon>Bacteria</taxon>
        <taxon>Bacillati</taxon>
        <taxon>Cyanobacteriota</taxon>
        <taxon>Cyanophyceae</taxon>
        <taxon>Nostocales</taxon>
        <taxon>Nostocaceae</taxon>
        <taxon>Nostoc</taxon>
    </lineage>
</organism>
<dbReference type="PANTHER" id="PTHR40252">
    <property type="entry name" value="BLR0328 PROTEIN"/>
    <property type="match status" value="1"/>
</dbReference>
<accession>A0A0M3V5Q0</accession>
<evidence type="ECO:0000313" key="4">
    <source>
        <dbReference type="Proteomes" id="UP000062645"/>
    </source>
</evidence>
<dbReference type="SMART" id="SM00897">
    <property type="entry name" value="FIST"/>
    <property type="match status" value="1"/>
</dbReference>
<sequence length="390" mass="42800">MLKVILGHSDDPDTQEATKDVIDRCVSQLRDLPGIPIKAGMIFAAIDFDHALILKEIQQVFPEIDLIGCTTDGEISSILGFQQDSLTLMLFCSDTIDIHAGIGYGVKENSLAAAQQAVQQAMQKCSTPAKLCVTLPASYLADGSTTNGELILAGLKSALGSEVPILGGTAGDQFRFKTAYQFFGNEVFTDALPILIFSGDILFSYGTGCGWTPIGRKSIVTKSHGTVVEEIDGVSALKFYQRYLGDRQPTAENPLAVYEGNSDRYYMRVPNTCTPTGSINFLGSVPEQATVQMTDFNRDDVLYAVKTSLQRALKNYPGKEPDAILLFSCCCRRWLLGTRAKEEYQIIKTELGKEIPICGFYTYGEFSPIQPQGYTYYHQETFVTLLIGTK</sequence>
<proteinExistence type="predicted"/>
<evidence type="ECO:0008006" key="5">
    <source>
        <dbReference type="Google" id="ProtNLM"/>
    </source>
</evidence>
<dbReference type="OrthoDB" id="9770435at2"/>
<dbReference type="Proteomes" id="UP000062645">
    <property type="component" value="Chromosome"/>
</dbReference>
<dbReference type="RefSeq" id="WP_062294821.1">
    <property type="nucleotide sequence ID" value="NZ_CP012036.1"/>
</dbReference>
<evidence type="ECO:0000313" key="3">
    <source>
        <dbReference type="EMBL" id="ALF54303.1"/>
    </source>
</evidence>
<dbReference type="STRING" id="224013.ACX27_17955"/>
<evidence type="ECO:0000259" key="1">
    <source>
        <dbReference type="SMART" id="SM00897"/>
    </source>
</evidence>
<dbReference type="Pfam" id="PF08495">
    <property type="entry name" value="FIST"/>
    <property type="match status" value="1"/>
</dbReference>
<dbReference type="Pfam" id="PF10442">
    <property type="entry name" value="FIST_C"/>
    <property type="match status" value="1"/>
</dbReference>
<dbReference type="KEGG" id="npz:ACX27_17955"/>
<reference evidence="4" key="1">
    <citation type="submission" date="2015-07" db="EMBL/GenBank/DDBJ databases">
        <title>Genome Of Nitrogen-Fixing Cyanobacterium Nostoc piscinale CENA21 From Solimoes/Amazon River Floodplain Sediments And Comparative Genomics To Uncover Biosynthetic Natural Products Potential.</title>
        <authorList>
            <person name="Leao T.F."/>
            <person name="Leao P.N."/>
            <person name="Guimaraes P.I."/>
            <person name="de Melo A.G.C."/>
            <person name="Ramos R.T.J."/>
            <person name="Silva A."/>
            <person name="Fiore M.F."/>
            <person name="Schneider M.P.C."/>
        </authorList>
    </citation>
    <scope>NUCLEOTIDE SEQUENCE [LARGE SCALE GENOMIC DNA]</scope>
    <source>
        <strain evidence="4">CENA21</strain>
    </source>
</reference>